<feature type="region of interest" description="Disordered" evidence="5">
    <location>
        <begin position="666"/>
        <end position="704"/>
    </location>
</feature>
<dbReference type="Gene3D" id="1.10.150.50">
    <property type="entry name" value="Transcription Factor, Ets-1"/>
    <property type="match status" value="1"/>
</dbReference>
<feature type="compositionally biased region" description="Gly residues" evidence="5">
    <location>
        <begin position="269"/>
        <end position="284"/>
    </location>
</feature>
<evidence type="ECO:0008006" key="10">
    <source>
        <dbReference type="Google" id="ProtNLM"/>
    </source>
</evidence>
<feature type="region of interest" description="Disordered" evidence="5">
    <location>
        <begin position="20"/>
        <end position="43"/>
    </location>
</feature>
<feature type="region of interest" description="Disordered" evidence="5">
    <location>
        <begin position="464"/>
        <end position="489"/>
    </location>
</feature>
<comment type="subcellular location">
    <subcellularLocation>
        <location evidence="1">Nucleus</location>
    </subcellularLocation>
</comment>
<reference evidence="8" key="1">
    <citation type="journal article" date="2022" name="bioRxiv">
        <title>Sequencing and chromosome-scale assembly of the giantPleurodeles waltlgenome.</title>
        <authorList>
            <person name="Brown T."/>
            <person name="Elewa A."/>
            <person name="Iarovenko S."/>
            <person name="Subramanian E."/>
            <person name="Araus A.J."/>
            <person name="Petzold A."/>
            <person name="Susuki M."/>
            <person name="Suzuki K.-i.T."/>
            <person name="Hayashi T."/>
            <person name="Toyoda A."/>
            <person name="Oliveira C."/>
            <person name="Osipova E."/>
            <person name="Leigh N.D."/>
            <person name="Simon A."/>
            <person name="Yun M.H."/>
        </authorList>
    </citation>
    <scope>NUCLEOTIDE SEQUENCE</scope>
    <source>
        <strain evidence="8">20211129_DDA</strain>
        <tissue evidence="8">Liver</tissue>
    </source>
</reference>
<gene>
    <name evidence="8" type="ORF">NDU88_004644</name>
</gene>
<feature type="compositionally biased region" description="Low complexity" evidence="5">
    <location>
        <begin position="880"/>
        <end position="894"/>
    </location>
</feature>
<feature type="compositionally biased region" description="Basic and acidic residues" evidence="5">
    <location>
        <begin position="798"/>
        <end position="816"/>
    </location>
</feature>
<dbReference type="InterPro" id="IPR048589">
    <property type="entry name" value="SAMD1-like_WH"/>
</dbReference>
<feature type="region of interest" description="Disordered" evidence="5">
    <location>
        <begin position="162"/>
        <end position="249"/>
    </location>
</feature>
<feature type="region of interest" description="Disordered" evidence="5">
    <location>
        <begin position="265"/>
        <end position="294"/>
    </location>
</feature>
<keyword evidence="9" id="KW-1185">Reference proteome</keyword>
<dbReference type="PANTHER" id="PTHR36292">
    <property type="entry name" value="UPF0575 PROTEIN C19ORF67"/>
    <property type="match status" value="1"/>
</dbReference>
<organism evidence="8 9">
    <name type="scientific">Pleurodeles waltl</name>
    <name type="common">Iberian ribbed newt</name>
    <dbReference type="NCBI Taxonomy" id="8319"/>
    <lineage>
        <taxon>Eukaryota</taxon>
        <taxon>Metazoa</taxon>
        <taxon>Chordata</taxon>
        <taxon>Craniata</taxon>
        <taxon>Vertebrata</taxon>
        <taxon>Euteleostomi</taxon>
        <taxon>Amphibia</taxon>
        <taxon>Batrachia</taxon>
        <taxon>Caudata</taxon>
        <taxon>Salamandroidea</taxon>
        <taxon>Salamandridae</taxon>
        <taxon>Pleurodelinae</taxon>
        <taxon>Pleurodeles</taxon>
    </lineage>
</organism>
<dbReference type="InterPro" id="IPR001660">
    <property type="entry name" value="SAM"/>
</dbReference>
<name>A0AAV7TAB6_PLEWA</name>
<evidence type="ECO:0000256" key="5">
    <source>
        <dbReference type="SAM" id="MobiDB-lite"/>
    </source>
</evidence>
<protein>
    <recommendedName>
        <fullName evidence="10">SAM domain-containing protein</fullName>
    </recommendedName>
</protein>
<dbReference type="AlphaFoldDB" id="A0AAV7TAB6"/>
<dbReference type="GO" id="GO:0005634">
    <property type="term" value="C:nucleus"/>
    <property type="evidence" value="ECO:0007669"/>
    <property type="project" value="UniProtKB-SubCell"/>
</dbReference>
<comment type="caution">
    <text evidence="8">The sequence shown here is derived from an EMBL/GenBank/DDBJ whole genome shotgun (WGS) entry which is preliminary data.</text>
</comment>
<keyword evidence="2" id="KW-0597">Phosphoprotein</keyword>
<proteinExistence type="predicted"/>
<dbReference type="InterPro" id="IPR013761">
    <property type="entry name" value="SAM/pointed_sf"/>
</dbReference>
<evidence type="ECO:0000259" key="7">
    <source>
        <dbReference type="PROSITE" id="PS52014"/>
    </source>
</evidence>
<evidence type="ECO:0000313" key="9">
    <source>
        <dbReference type="Proteomes" id="UP001066276"/>
    </source>
</evidence>
<dbReference type="PANTHER" id="PTHR36292:SF2">
    <property type="entry name" value="STERILE ALPHA MOTIF DOMAIN-CONTAINING PROTEIN 1"/>
    <property type="match status" value="1"/>
</dbReference>
<dbReference type="PROSITE" id="PS50105">
    <property type="entry name" value="SAM_DOMAIN"/>
    <property type="match status" value="1"/>
</dbReference>
<dbReference type="PROSITE" id="PS52014">
    <property type="entry name" value="SAMD1_WH"/>
    <property type="match status" value="1"/>
</dbReference>
<feature type="region of interest" description="Disordered" evidence="5">
    <location>
        <begin position="76"/>
        <end position="97"/>
    </location>
</feature>
<dbReference type="Proteomes" id="UP001066276">
    <property type="component" value="Chromosome 4_1"/>
</dbReference>
<feature type="compositionally biased region" description="Basic and acidic residues" evidence="5">
    <location>
        <begin position="743"/>
        <end position="755"/>
    </location>
</feature>
<feature type="compositionally biased region" description="Basic and acidic residues" evidence="5">
    <location>
        <begin position="668"/>
        <end position="690"/>
    </location>
</feature>
<dbReference type="EMBL" id="JANPWB010000007">
    <property type="protein sequence ID" value="KAJ1172802.1"/>
    <property type="molecule type" value="Genomic_DNA"/>
</dbReference>
<dbReference type="CDD" id="cd09583">
    <property type="entry name" value="SAM_Atherin-like"/>
    <property type="match status" value="1"/>
</dbReference>
<accession>A0AAV7TAB6</accession>
<keyword evidence="3" id="KW-0156">Chromatin regulator</keyword>
<evidence type="ECO:0000259" key="6">
    <source>
        <dbReference type="PROSITE" id="PS50105"/>
    </source>
</evidence>
<feature type="compositionally biased region" description="Basic and acidic residues" evidence="5">
    <location>
        <begin position="221"/>
        <end position="237"/>
    </location>
</feature>
<dbReference type="GO" id="GO:0003677">
    <property type="term" value="F:DNA binding"/>
    <property type="evidence" value="ECO:0007669"/>
    <property type="project" value="InterPro"/>
</dbReference>
<feature type="compositionally biased region" description="Gly residues" evidence="5">
    <location>
        <begin position="176"/>
        <end position="190"/>
    </location>
</feature>
<feature type="domain" description="SAM" evidence="6">
    <location>
        <begin position="1150"/>
        <end position="1198"/>
    </location>
</feature>
<evidence type="ECO:0000313" key="8">
    <source>
        <dbReference type="EMBL" id="KAJ1172802.1"/>
    </source>
</evidence>
<feature type="region of interest" description="Disordered" evidence="5">
    <location>
        <begin position="327"/>
        <end position="382"/>
    </location>
</feature>
<feature type="compositionally biased region" description="Acidic residues" evidence="5">
    <location>
        <begin position="920"/>
        <end position="934"/>
    </location>
</feature>
<sequence length="1224" mass="130939">MSRNLQSTLSASVARRVSRLHLKRSRRPSQSVLSTAGAQGWARGGCARAGGACSARGSGSRARPVVSALCTVRPSTAMAGPAPLPPASPGSPSGSRPRYEEWILETIDSLRSRKARPDLERICRMVRRRHGPEPERTRQELERMVQRRAVLRVSYKGSISYRNAARLQPPRRARGGGKAGAPDGVGGGGSTPKQEVQGLGSPTQEQEEGGGNARQGQEEVGSPKDTKIKVPEEESYKHGNFGVLDGGSPKEVKFGGLGNWNPIDDSRGVLGGGPKEGTFGGLGDGPPKDGLSWVHGSPKDGTCGMLGMGSPKGALFGAQGFGVPKDVLWGQGSGSPKDGKPGEGIPKGPTSGVQEPESPKDLRFGEQGCSETKNGKLGGRSPIEEKLWMQAELSPREVASGIQGGWCPKDGRLGSIKDGKFGVLGGRSPKEVVSGMQRELSPKDGTLGVQVGVTSKDTVSGVAREVGPRDGHLGVQGRRSPNSGSLGMQGDLGLRNWKLGVLEATIPKDGKVTVVEGRSTKEVMLGSKDGSRWGPVEVNTKEGRFGDLVEVAFGVQDRLGMFGEDRCVIQEKAGMLGELGVQDKHVLREGIHGILDNRSLGLQGALGMLGEGSPKNLSCGVQGDGISKEVGLWEASHRQMGNLISEFQSKGSAKHMEKGVAGFVGRGSRNELEKGAPKEMGKDSDRDVIKGLKSIEPGGRNENGLVEECQDLIAKDSPRLSPAVEHAEESFESQDSMLGENTPRCHGESKVHKEGSPGLFKHGSPASPDDKSLGVIGGQVKSLRRFKRGTLGPEEEEPPVKKLRTESPEPGGERSRRSLGAASITEVPLAPTTRSGSRRPLCSAPAPRVERLTRARGRWQQEEERVRPQRSRSRPDRNAGRPQESPGSSSQGGRATRSKKVEEEQTKEEEDVSMLSEGSEVPDAENETENCVEDDSTKTPFDSAEPELDQDTELPTGKDPCEQDNKMEWSSTNGPVATDTEQGSHVEKSLSSYAAGQHLSESSDNTCSSDKNECMCKTHTCPHNNCEQECVATLLSIVKNTNGCTTNVGALDKNSSVFDTICPRVKREEGCNTSVCPLGECAVKAVPVETVKLEDDAGEPRDCEASLGIEGVEPHLPIRVSPVTPMVLTMDRTNYKKISANKKPSDPVCWSVMDVVQYFTDAGFAEQASAFQEQEIDGKSLLLMQRTDVLTGLSIRLGPALKMYEHHIKILQQCHFAEESGFLD</sequence>
<dbReference type="GO" id="GO:0006325">
    <property type="term" value="P:chromatin organization"/>
    <property type="evidence" value="ECO:0007669"/>
    <property type="project" value="UniProtKB-KW"/>
</dbReference>
<evidence type="ECO:0000256" key="2">
    <source>
        <dbReference type="ARBA" id="ARBA00022553"/>
    </source>
</evidence>
<feature type="compositionally biased region" description="Polar residues" evidence="5">
    <location>
        <begin position="968"/>
        <end position="981"/>
    </location>
</feature>
<feature type="domain" description="SAMD1-like winged helix (WH)" evidence="7">
    <location>
        <begin position="91"/>
        <end position="167"/>
    </location>
</feature>
<feature type="region of interest" description="Disordered" evidence="5">
    <location>
        <begin position="719"/>
        <end position="988"/>
    </location>
</feature>
<evidence type="ECO:0000256" key="4">
    <source>
        <dbReference type="ARBA" id="ARBA00023242"/>
    </source>
</evidence>
<evidence type="ECO:0000256" key="3">
    <source>
        <dbReference type="ARBA" id="ARBA00022853"/>
    </source>
</evidence>
<evidence type="ECO:0000256" key="1">
    <source>
        <dbReference type="ARBA" id="ARBA00004123"/>
    </source>
</evidence>
<dbReference type="SMART" id="SM00454">
    <property type="entry name" value="SAM"/>
    <property type="match status" value="1"/>
</dbReference>
<feature type="compositionally biased region" description="Basic and acidic residues" evidence="5">
    <location>
        <begin position="848"/>
        <end position="879"/>
    </location>
</feature>
<dbReference type="Pfam" id="PF21524">
    <property type="entry name" value="SAMD1_WH"/>
    <property type="match status" value="1"/>
</dbReference>
<keyword evidence="4" id="KW-0539">Nucleus</keyword>
<dbReference type="SUPFAM" id="SSF47769">
    <property type="entry name" value="SAM/Pointed domain"/>
    <property type="match status" value="1"/>
</dbReference>